<comment type="subcellular location">
    <subcellularLocation>
        <location evidence="1">Cell envelope</location>
    </subcellularLocation>
</comment>
<evidence type="ECO:0000256" key="1">
    <source>
        <dbReference type="ARBA" id="ARBA00004196"/>
    </source>
</evidence>
<evidence type="ECO:0000256" key="4">
    <source>
        <dbReference type="ARBA" id="ARBA00022496"/>
    </source>
</evidence>
<dbReference type="PATRIC" id="fig|69222.5.peg.2319"/>
<dbReference type="EMBL" id="JFHN01000045">
    <property type="protein sequence ID" value="EXU75685.1"/>
    <property type="molecule type" value="Genomic_DNA"/>
</dbReference>
<evidence type="ECO:0000256" key="3">
    <source>
        <dbReference type="ARBA" id="ARBA00022448"/>
    </source>
</evidence>
<dbReference type="InterPro" id="IPR002491">
    <property type="entry name" value="ABC_transptr_periplasmic_BD"/>
</dbReference>
<keyword evidence="9" id="KW-1185">Reference proteome</keyword>
<sequence length="293" mass="32202">MPDYYRRRLLMALALSPLLPGLAARAASPIDTQRIIALEWLPVELLMALGVTPMGAAEMYQYKLWVGEPALPASTVDVGLRTEPNLELLIQMKPSLILYSSGYGPSAEKIAQIAPGIGFPFSDASGKPLTMARKSLMQLAERLDRVPQAQHHLASFDAFIAASRARIAARVQRPLLLMSILDPRHALVFGKGSLFLEVMTLLGIENAWQGETNFWGSAIVGLERLAAMQDVDAVCFDHGDDALVAQVTATPLWRSLPFVRQNRFRRVPQVWFYGATLSAMRFCRELDGALGAA</sequence>
<keyword evidence="3" id="KW-0813">Transport</keyword>
<keyword evidence="4" id="KW-0408">Iron</keyword>
<keyword evidence="4" id="KW-0406">Ion transport</keyword>
<dbReference type="Pfam" id="PF01497">
    <property type="entry name" value="Peripla_BP_2"/>
    <property type="match status" value="1"/>
</dbReference>
<accession>A0A014NPD8</accession>
<comment type="similarity">
    <text evidence="2">Belongs to the bacterial solute-binding protein 8 family.</text>
</comment>
<feature type="signal peptide" evidence="6">
    <location>
        <begin position="1"/>
        <end position="26"/>
    </location>
</feature>
<evidence type="ECO:0000259" key="7">
    <source>
        <dbReference type="PROSITE" id="PS50983"/>
    </source>
</evidence>
<dbReference type="CDD" id="cd01146">
    <property type="entry name" value="FhuD"/>
    <property type="match status" value="1"/>
</dbReference>
<evidence type="ECO:0000313" key="9">
    <source>
        <dbReference type="Proteomes" id="UP000019918"/>
    </source>
</evidence>
<evidence type="ECO:0000313" key="8">
    <source>
        <dbReference type="EMBL" id="EXU75685.1"/>
    </source>
</evidence>
<reference evidence="8 9" key="1">
    <citation type="submission" date="2014-02" db="EMBL/GenBank/DDBJ databases">
        <title>Draft genome of Erwinia mallotivora strain BT-MARDI, a papaya dieback pathogen.</title>
        <authorList>
            <person name="Redzuan R."/>
            <person name="Abu Bakar N."/>
            <person name="Badrun R."/>
            <person name="Mohd Raih M.F."/>
            <person name="Rozano L."/>
            <person name="Mat Amin N."/>
        </authorList>
    </citation>
    <scope>NUCLEOTIDE SEQUENCE [LARGE SCALE GENOMIC DNA]</scope>
    <source>
        <strain evidence="8 9">BT-MARDI</strain>
    </source>
</reference>
<dbReference type="Proteomes" id="UP000019918">
    <property type="component" value="Unassembled WGS sequence"/>
</dbReference>
<dbReference type="NCBIfam" id="NF007864">
    <property type="entry name" value="PRK10576.1"/>
    <property type="match status" value="1"/>
</dbReference>
<protein>
    <submittedName>
        <fullName evidence="8">Iron-hydroxamate transporter substrate-binding subunit</fullName>
    </submittedName>
</protein>
<dbReference type="Gene3D" id="3.40.50.1980">
    <property type="entry name" value="Nitrogenase molybdenum iron protein domain"/>
    <property type="match status" value="2"/>
</dbReference>
<dbReference type="InterPro" id="IPR051313">
    <property type="entry name" value="Bact_iron-sidero_bind"/>
</dbReference>
<evidence type="ECO:0000256" key="6">
    <source>
        <dbReference type="SAM" id="SignalP"/>
    </source>
</evidence>
<comment type="caution">
    <text evidence="8">The sequence shown here is derived from an EMBL/GenBank/DDBJ whole genome shotgun (WGS) entry which is preliminary data.</text>
</comment>
<dbReference type="AlphaFoldDB" id="A0A014NPD8"/>
<dbReference type="GO" id="GO:0030288">
    <property type="term" value="C:outer membrane-bounded periplasmic space"/>
    <property type="evidence" value="ECO:0007669"/>
    <property type="project" value="TreeGrafter"/>
</dbReference>
<feature type="chain" id="PRO_5001473005" evidence="6">
    <location>
        <begin position="27"/>
        <end position="293"/>
    </location>
</feature>
<dbReference type="STRING" id="69222.BG55_11155"/>
<organism evidence="8 9">
    <name type="scientific">Erwinia mallotivora</name>
    <dbReference type="NCBI Taxonomy" id="69222"/>
    <lineage>
        <taxon>Bacteria</taxon>
        <taxon>Pseudomonadati</taxon>
        <taxon>Pseudomonadota</taxon>
        <taxon>Gammaproteobacteria</taxon>
        <taxon>Enterobacterales</taxon>
        <taxon>Erwiniaceae</taxon>
        <taxon>Erwinia</taxon>
    </lineage>
</organism>
<gene>
    <name evidence="8" type="ORF">BG55_11155</name>
</gene>
<name>A0A014NPD8_9GAMM</name>
<evidence type="ECO:0000256" key="2">
    <source>
        <dbReference type="ARBA" id="ARBA00008814"/>
    </source>
</evidence>
<evidence type="ECO:0000256" key="5">
    <source>
        <dbReference type="ARBA" id="ARBA00022729"/>
    </source>
</evidence>
<dbReference type="OrthoDB" id="6160519at2"/>
<dbReference type="GO" id="GO:1901678">
    <property type="term" value="P:iron coordination entity transport"/>
    <property type="evidence" value="ECO:0007669"/>
    <property type="project" value="UniProtKB-ARBA"/>
</dbReference>
<dbReference type="PANTHER" id="PTHR30532">
    <property type="entry name" value="IRON III DICITRATE-BINDING PERIPLASMIC PROTEIN"/>
    <property type="match status" value="1"/>
</dbReference>
<dbReference type="RefSeq" id="WP_034937255.1">
    <property type="nucleotide sequence ID" value="NZ_JFHN01000045.1"/>
</dbReference>
<dbReference type="PRINTS" id="PR01715">
    <property type="entry name" value="FERRIBNDNGPP"/>
</dbReference>
<dbReference type="PROSITE" id="PS50983">
    <property type="entry name" value="FE_B12_PBP"/>
    <property type="match status" value="1"/>
</dbReference>
<proteinExistence type="inferred from homology"/>
<dbReference type="PANTHER" id="PTHR30532:SF1">
    <property type="entry name" value="IRON(3+)-HYDROXAMATE-BINDING PROTEIN FHUD"/>
    <property type="match status" value="1"/>
</dbReference>
<keyword evidence="4" id="KW-0410">Iron transport</keyword>
<keyword evidence="5 6" id="KW-0732">Signal</keyword>
<feature type="domain" description="Fe/B12 periplasmic-binding" evidence="7">
    <location>
        <begin position="34"/>
        <end position="293"/>
    </location>
</feature>
<dbReference type="SUPFAM" id="SSF53807">
    <property type="entry name" value="Helical backbone' metal receptor"/>
    <property type="match status" value="1"/>
</dbReference>